<evidence type="ECO:0000313" key="3">
    <source>
        <dbReference type="EMBL" id="KAJ2787775.1"/>
    </source>
</evidence>
<dbReference type="Pfam" id="PF18596">
    <property type="entry name" value="Sld7_C"/>
    <property type="match status" value="1"/>
</dbReference>
<dbReference type="AlphaFoldDB" id="A0A9W8LMD1"/>
<protein>
    <recommendedName>
        <fullName evidence="2">Sld7 C-terminal domain-containing protein</fullName>
    </recommendedName>
</protein>
<dbReference type="Proteomes" id="UP001140172">
    <property type="component" value="Unassembled WGS sequence"/>
</dbReference>
<organism evidence="3 4">
    <name type="scientific">Coemansia interrupta</name>
    <dbReference type="NCBI Taxonomy" id="1126814"/>
    <lineage>
        <taxon>Eukaryota</taxon>
        <taxon>Fungi</taxon>
        <taxon>Fungi incertae sedis</taxon>
        <taxon>Zoopagomycota</taxon>
        <taxon>Kickxellomycotina</taxon>
        <taxon>Kickxellomycetes</taxon>
        <taxon>Kickxellales</taxon>
        <taxon>Kickxellaceae</taxon>
        <taxon>Coemansia</taxon>
    </lineage>
</organism>
<feature type="domain" description="Sld7 C-terminal" evidence="2">
    <location>
        <begin position="273"/>
        <end position="321"/>
    </location>
</feature>
<accession>A0A9W8LMD1</accession>
<dbReference type="EMBL" id="JANBUM010000013">
    <property type="protein sequence ID" value="KAJ2787775.1"/>
    <property type="molecule type" value="Genomic_DNA"/>
</dbReference>
<feature type="region of interest" description="Disordered" evidence="1">
    <location>
        <begin position="250"/>
        <end position="273"/>
    </location>
</feature>
<feature type="compositionally biased region" description="Low complexity" evidence="1">
    <location>
        <begin position="256"/>
        <end position="273"/>
    </location>
</feature>
<evidence type="ECO:0000259" key="2">
    <source>
        <dbReference type="Pfam" id="PF18596"/>
    </source>
</evidence>
<name>A0A9W8LMD1_9FUNG</name>
<comment type="caution">
    <text evidence="3">The sequence shown here is derived from an EMBL/GenBank/DDBJ whole genome shotgun (WGS) entry which is preliminary data.</text>
</comment>
<gene>
    <name evidence="3" type="ORF">GGI15_000476</name>
</gene>
<dbReference type="InterPro" id="IPR041260">
    <property type="entry name" value="Sld7_C"/>
</dbReference>
<evidence type="ECO:0000313" key="4">
    <source>
        <dbReference type="Proteomes" id="UP001140172"/>
    </source>
</evidence>
<proteinExistence type="predicted"/>
<sequence>MLGESAEAAADATARQTCVRRLHLEYGDQRLAATAILRSTQPPIHTPGDAGRLRILRRTALRTVPAAFFHPTHFTLHVSAATHAAQRHVNGLLHPLVPPPGHEGATGTLAYLAHVDLTSDPAADPFAAAPEGFPGGRSFALLYAGRRSAEDAWHVVVHVLVTPRQLEPLGHIPGGVRGPEMETRFLELLAGRRGERMRMQRTVSTENIMRAGDLGRQRRASNMGAAVPGRRLHRGRMTLTDIEMMMRQQTLAGSQPAAAADPAEAPVPDASVEQRNKRVAKQLIISSLKERGIGRSHQDFAALWSQIYRSLRFALRDKLGLREYAPRELKAESDKHAAFYCSTI</sequence>
<dbReference type="OrthoDB" id="5543801at2759"/>
<evidence type="ECO:0000256" key="1">
    <source>
        <dbReference type="SAM" id="MobiDB-lite"/>
    </source>
</evidence>
<keyword evidence="4" id="KW-1185">Reference proteome</keyword>
<reference evidence="3" key="1">
    <citation type="submission" date="2022-07" db="EMBL/GenBank/DDBJ databases">
        <title>Phylogenomic reconstructions and comparative analyses of Kickxellomycotina fungi.</title>
        <authorList>
            <person name="Reynolds N.K."/>
            <person name="Stajich J.E."/>
            <person name="Barry K."/>
            <person name="Grigoriev I.V."/>
            <person name="Crous P."/>
            <person name="Smith M.E."/>
        </authorList>
    </citation>
    <scope>NUCLEOTIDE SEQUENCE</scope>
    <source>
        <strain evidence="3">BCRC 34489</strain>
    </source>
</reference>